<protein>
    <recommendedName>
        <fullName evidence="1">Transposase IS66 central domain-containing protein</fullName>
    </recommendedName>
</protein>
<organism evidence="2 3">
    <name type="scientific">Suicoccus acidiformans</name>
    <dbReference type="NCBI Taxonomy" id="2036206"/>
    <lineage>
        <taxon>Bacteria</taxon>
        <taxon>Bacillati</taxon>
        <taxon>Bacillota</taxon>
        <taxon>Bacilli</taxon>
        <taxon>Lactobacillales</taxon>
        <taxon>Aerococcaceae</taxon>
        <taxon>Suicoccus</taxon>
    </lineage>
</organism>
<gene>
    <name evidence="2" type="ORF">CL176_02435</name>
</gene>
<sequence>MYEALLEHLLQEDIIHADETSFKVIESTKKSYYWLLCSGRDSETPIIFITFKTDEAKSVF</sequence>
<dbReference type="Proteomes" id="UP000263232">
    <property type="component" value="Chromosome"/>
</dbReference>
<dbReference type="InterPro" id="IPR004291">
    <property type="entry name" value="Transposase_IS66_central"/>
</dbReference>
<accession>A0A347WIR7</accession>
<evidence type="ECO:0000259" key="1">
    <source>
        <dbReference type="Pfam" id="PF03050"/>
    </source>
</evidence>
<dbReference type="EMBL" id="CP023434">
    <property type="protein sequence ID" value="AXY24974.1"/>
    <property type="molecule type" value="Genomic_DNA"/>
</dbReference>
<name>A0A347WIR7_9LACT</name>
<dbReference type="KEGG" id="abae:CL176_02435"/>
<keyword evidence="3" id="KW-1185">Reference proteome</keyword>
<feature type="domain" description="Transposase IS66 central" evidence="1">
    <location>
        <begin position="1"/>
        <end position="56"/>
    </location>
</feature>
<dbReference type="Pfam" id="PF03050">
    <property type="entry name" value="DDE_Tnp_IS66"/>
    <property type="match status" value="1"/>
</dbReference>
<dbReference type="OrthoDB" id="9760067at2"/>
<reference evidence="2 3" key="1">
    <citation type="submission" date="2017-09" db="EMBL/GenBank/DDBJ databases">
        <title>Complete genome sequence of Oxytococcus suis strain ZY16052.</title>
        <authorList>
            <person name="Li F."/>
        </authorList>
    </citation>
    <scope>NUCLEOTIDE SEQUENCE [LARGE SCALE GENOMIC DNA]</scope>
    <source>
        <strain evidence="2 3">ZY16052</strain>
    </source>
</reference>
<evidence type="ECO:0000313" key="3">
    <source>
        <dbReference type="Proteomes" id="UP000263232"/>
    </source>
</evidence>
<dbReference type="AlphaFoldDB" id="A0A347WIR7"/>
<proteinExistence type="predicted"/>
<evidence type="ECO:0000313" key="2">
    <source>
        <dbReference type="EMBL" id="AXY24974.1"/>
    </source>
</evidence>